<dbReference type="Gramene" id="TVU51057">
    <property type="protein sequence ID" value="TVU51057"/>
    <property type="gene ID" value="EJB05_02462"/>
</dbReference>
<dbReference type="InterPro" id="IPR003034">
    <property type="entry name" value="SAP_dom"/>
</dbReference>
<proteinExistence type="predicted"/>
<name>A0A5J9WT04_9POAL</name>
<dbReference type="AlphaFoldDB" id="A0A5J9WT04"/>
<sequence>MSRRELRALCRSRGLAADGSNADLAARLASTILGGGGGGAEKEVAAVAKGAQRRCLRSNRPGDGGGEELRDANIQSVVRGPLTRSSRSKSVATMVVEKDCTVLRGEKKTGIPPRRSTRSRYGATNAVDKENRDQTENVGRGPPSARARNFQARTLFTVTDPAVSAAATPANKLVVPNNESLRRSARLSSKQNFGDVNKSHAGVNKHASEEVGERGSKLRKRGRPLVEIVSSVHGSLNKVVSDGQESWKQKKAQTPNKNDGIGVNHGKSVRTEQLSNPAMSKRKGAKCSRTVVPDDVLSVETRLDDKVIKETKQDGDTVAHGCIEEFSRTLQEADEFDVHEEIPGPESGDVNRSGRSPEACQLGTDVSGKCKQVQEQCGFKTDDNHLSKVIAGELDQSSIAELVPHHNAVSENKSLMDERKVNLDINVGGSTGSCEDSTGLGFRVGATQESRSHTALLVYEAQAPVYYDDSAIVNAEIAKQSDEVAASQSSYCDEATLKVVEPEFAGQSNIHGARTHEGVAEDGSMLLTINHIDTCSSDLRHSLFSQKAPPIDEDIESFITNDELVPARVDCKKKFGNGIASLYVESDCSLAENDMRLVADNPDNELDMDQVQQDDVQEGTVVKISPGLATTEGTHESDIPEVAMLDLQKNVGCSSSAKQSPVGLHSIFSQESKGISVAHDASVTVHAENGIEDCHIKSGVKKLPLSEYVLHDTNVAGSVASDNGNYAENGNFVYPCQQDNEQLGLPKASHEEEQSASNQLSLSMDVNCMIQTNSNKVACKGGSRTPLHSEDLKASCGKVDATRYGLSQSGGQKSISEIRGRQLIIRDNKDECHEIEAARTEESESEVFPLPGAELSAFPDEQRTELGDNKVEEHNSKCDKHMRKFTDTELRESSNSSKLPKDTYMVPSAECILPGVSRSNRRRGKIIGTKLLCFKVPSTNKRSYSIRWFCRGCAMGHGERQHTSDALDFRNTKGEQQHKRKALYFRWKQLHLPSLCLNSHSGSGCSSQPL</sequence>
<reference evidence="3 4" key="1">
    <citation type="journal article" date="2019" name="Sci. Rep.">
        <title>A high-quality genome of Eragrostis curvula grass provides insights into Poaceae evolution and supports new strategies to enhance forage quality.</title>
        <authorList>
            <person name="Carballo J."/>
            <person name="Santos B.A.C.M."/>
            <person name="Zappacosta D."/>
            <person name="Garbus I."/>
            <person name="Selva J.P."/>
            <person name="Gallo C.A."/>
            <person name="Diaz A."/>
            <person name="Albertini E."/>
            <person name="Caccamo M."/>
            <person name="Echenique V."/>
        </authorList>
    </citation>
    <scope>NUCLEOTIDE SEQUENCE [LARGE SCALE GENOMIC DNA]</scope>
    <source>
        <strain evidence="4">cv. Victoria</strain>
        <tissue evidence="3">Leaf</tissue>
    </source>
</reference>
<feature type="domain" description="SAP" evidence="2">
    <location>
        <begin position="1"/>
        <end position="32"/>
    </location>
</feature>
<dbReference type="PROSITE" id="PS50800">
    <property type="entry name" value="SAP"/>
    <property type="match status" value="1"/>
</dbReference>
<feature type="region of interest" description="Disordered" evidence="1">
    <location>
        <begin position="341"/>
        <end position="361"/>
    </location>
</feature>
<dbReference type="OrthoDB" id="658285at2759"/>
<comment type="caution">
    <text evidence="3">The sequence shown here is derived from an EMBL/GenBank/DDBJ whole genome shotgun (WGS) entry which is preliminary data.</text>
</comment>
<protein>
    <recommendedName>
        <fullName evidence="2">SAP domain-containing protein</fullName>
    </recommendedName>
</protein>
<feature type="region of interest" description="Disordered" evidence="1">
    <location>
        <begin position="193"/>
        <end position="218"/>
    </location>
</feature>
<evidence type="ECO:0000256" key="1">
    <source>
        <dbReference type="SAM" id="MobiDB-lite"/>
    </source>
</evidence>
<feature type="region of interest" description="Disordered" evidence="1">
    <location>
        <begin position="241"/>
        <end position="287"/>
    </location>
</feature>
<feature type="region of interest" description="Disordered" evidence="1">
    <location>
        <begin position="107"/>
        <end position="145"/>
    </location>
</feature>
<accession>A0A5J9WT04</accession>
<dbReference type="Proteomes" id="UP000324897">
    <property type="component" value="Chromosome 6"/>
</dbReference>
<feature type="compositionally biased region" description="Basic and acidic residues" evidence="1">
    <location>
        <begin position="206"/>
        <end position="216"/>
    </location>
</feature>
<keyword evidence="4" id="KW-1185">Reference proteome</keyword>
<evidence type="ECO:0000259" key="2">
    <source>
        <dbReference type="PROSITE" id="PS50800"/>
    </source>
</evidence>
<evidence type="ECO:0000313" key="4">
    <source>
        <dbReference type="Proteomes" id="UP000324897"/>
    </source>
</evidence>
<feature type="non-terminal residue" evidence="3">
    <location>
        <position position="1"/>
    </location>
</feature>
<gene>
    <name evidence="3" type="ORF">EJB05_02462</name>
</gene>
<evidence type="ECO:0000313" key="3">
    <source>
        <dbReference type="EMBL" id="TVU51057.1"/>
    </source>
</evidence>
<dbReference type="EMBL" id="RWGY01000002">
    <property type="protein sequence ID" value="TVU51057.1"/>
    <property type="molecule type" value="Genomic_DNA"/>
</dbReference>
<organism evidence="3 4">
    <name type="scientific">Eragrostis curvula</name>
    <name type="common">weeping love grass</name>
    <dbReference type="NCBI Taxonomy" id="38414"/>
    <lineage>
        <taxon>Eukaryota</taxon>
        <taxon>Viridiplantae</taxon>
        <taxon>Streptophyta</taxon>
        <taxon>Embryophyta</taxon>
        <taxon>Tracheophyta</taxon>
        <taxon>Spermatophyta</taxon>
        <taxon>Magnoliopsida</taxon>
        <taxon>Liliopsida</taxon>
        <taxon>Poales</taxon>
        <taxon>Poaceae</taxon>
        <taxon>PACMAD clade</taxon>
        <taxon>Chloridoideae</taxon>
        <taxon>Eragrostideae</taxon>
        <taxon>Eragrostidinae</taxon>
        <taxon>Eragrostis</taxon>
    </lineage>
</organism>